<dbReference type="AlphaFoldDB" id="A0A8J6KDQ5"/>
<evidence type="ECO:0000313" key="2">
    <source>
        <dbReference type="EMBL" id="KAG9490203.1"/>
    </source>
</evidence>
<keyword evidence="1" id="KW-1133">Transmembrane helix</keyword>
<dbReference type="Proteomes" id="UP000770717">
    <property type="component" value="Unassembled WGS sequence"/>
</dbReference>
<reference evidence="2" key="1">
    <citation type="thesis" date="2020" institute="ProQuest LLC" country="789 East Eisenhower Parkway, Ann Arbor, MI, USA">
        <title>Comparative Genomics and Chromosome Evolution.</title>
        <authorList>
            <person name="Mudd A.B."/>
        </authorList>
    </citation>
    <scope>NUCLEOTIDE SEQUENCE</scope>
    <source>
        <strain evidence="2">HN-11 Male</strain>
        <tissue evidence="2">Kidney and liver</tissue>
    </source>
</reference>
<keyword evidence="1" id="KW-0812">Transmembrane</keyword>
<dbReference type="EMBL" id="WNTK01000002">
    <property type="protein sequence ID" value="KAG9490203.1"/>
    <property type="molecule type" value="Genomic_DNA"/>
</dbReference>
<comment type="caution">
    <text evidence="2">The sequence shown here is derived from an EMBL/GenBank/DDBJ whole genome shotgun (WGS) entry which is preliminary data.</text>
</comment>
<protein>
    <submittedName>
        <fullName evidence="2">Uncharacterized protein</fullName>
    </submittedName>
</protein>
<sequence length="78" mass="8723">MQFPTTNPCTDVLLCLSSLCAVSLSLVLDLWALYISAVLLYYFYVPTKLPPVLAHNSSPRTEHLKRLISSLSCFYGNL</sequence>
<gene>
    <name evidence="2" type="ORF">GDO78_005862</name>
</gene>
<proteinExistence type="predicted"/>
<feature type="transmembrane region" description="Helical" evidence="1">
    <location>
        <begin position="12"/>
        <end position="44"/>
    </location>
</feature>
<organism evidence="2 3">
    <name type="scientific">Eleutherodactylus coqui</name>
    <name type="common">Puerto Rican coqui</name>
    <dbReference type="NCBI Taxonomy" id="57060"/>
    <lineage>
        <taxon>Eukaryota</taxon>
        <taxon>Metazoa</taxon>
        <taxon>Chordata</taxon>
        <taxon>Craniata</taxon>
        <taxon>Vertebrata</taxon>
        <taxon>Euteleostomi</taxon>
        <taxon>Amphibia</taxon>
        <taxon>Batrachia</taxon>
        <taxon>Anura</taxon>
        <taxon>Neobatrachia</taxon>
        <taxon>Hyloidea</taxon>
        <taxon>Eleutherodactylidae</taxon>
        <taxon>Eleutherodactylinae</taxon>
        <taxon>Eleutherodactylus</taxon>
        <taxon>Eleutherodactylus</taxon>
    </lineage>
</organism>
<evidence type="ECO:0000256" key="1">
    <source>
        <dbReference type="SAM" id="Phobius"/>
    </source>
</evidence>
<accession>A0A8J6KDQ5</accession>
<evidence type="ECO:0000313" key="3">
    <source>
        <dbReference type="Proteomes" id="UP000770717"/>
    </source>
</evidence>
<keyword evidence="3" id="KW-1185">Reference proteome</keyword>
<name>A0A8J6KDQ5_ELECQ</name>
<keyword evidence="1" id="KW-0472">Membrane</keyword>